<comment type="cofactor">
    <cofactor evidence="11">
        <name>Fe(2+)</name>
        <dbReference type="ChEBI" id="CHEBI:29033"/>
    </cofactor>
</comment>
<evidence type="ECO:0000256" key="12">
    <source>
        <dbReference type="SAM" id="Phobius"/>
    </source>
</evidence>
<protein>
    <submittedName>
        <fullName evidence="13">Acyl-CoA Delta(11) desaturase</fullName>
    </submittedName>
</protein>
<evidence type="ECO:0000313" key="14">
    <source>
        <dbReference type="Proteomes" id="UP000027135"/>
    </source>
</evidence>
<dbReference type="GO" id="GO:0004768">
    <property type="term" value="F:stearoyl-CoA 9-desaturase activity"/>
    <property type="evidence" value="ECO:0007669"/>
    <property type="project" value="TreeGrafter"/>
</dbReference>
<gene>
    <name evidence="13" type="ORF">L798_06573</name>
</gene>
<organism evidence="13 14">
    <name type="scientific">Zootermopsis nevadensis</name>
    <name type="common">Dampwood termite</name>
    <dbReference type="NCBI Taxonomy" id="136037"/>
    <lineage>
        <taxon>Eukaryota</taxon>
        <taxon>Metazoa</taxon>
        <taxon>Ecdysozoa</taxon>
        <taxon>Arthropoda</taxon>
        <taxon>Hexapoda</taxon>
        <taxon>Insecta</taxon>
        <taxon>Pterygota</taxon>
        <taxon>Neoptera</taxon>
        <taxon>Polyneoptera</taxon>
        <taxon>Dictyoptera</taxon>
        <taxon>Blattodea</taxon>
        <taxon>Blattoidea</taxon>
        <taxon>Termitoidae</taxon>
        <taxon>Termopsidae</taxon>
        <taxon>Zootermopsis</taxon>
    </lineage>
</organism>
<keyword evidence="5" id="KW-0276">Fatty acid metabolism</keyword>
<evidence type="ECO:0000256" key="6">
    <source>
        <dbReference type="ARBA" id="ARBA00022989"/>
    </source>
</evidence>
<comment type="subcellular location">
    <subcellularLocation>
        <location evidence="1">Membrane</location>
        <topology evidence="1">Multi-pass membrane protein</topology>
    </subcellularLocation>
</comment>
<reference evidence="13 14" key="1">
    <citation type="journal article" date="2014" name="Nat. Commun.">
        <title>Molecular traces of alternative social organization in a termite genome.</title>
        <authorList>
            <person name="Terrapon N."/>
            <person name="Li C."/>
            <person name="Robertson H.M."/>
            <person name="Ji L."/>
            <person name="Meng X."/>
            <person name="Booth W."/>
            <person name="Chen Z."/>
            <person name="Childers C.P."/>
            <person name="Glastad K.M."/>
            <person name="Gokhale K."/>
            <person name="Gowin J."/>
            <person name="Gronenberg W."/>
            <person name="Hermansen R.A."/>
            <person name="Hu H."/>
            <person name="Hunt B.G."/>
            <person name="Huylmans A.K."/>
            <person name="Khalil S.M."/>
            <person name="Mitchell R.D."/>
            <person name="Munoz-Torres M.C."/>
            <person name="Mustard J.A."/>
            <person name="Pan H."/>
            <person name="Reese J.T."/>
            <person name="Scharf M.E."/>
            <person name="Sun F."/>
            <person name="Vogel H."/>
            <person name="Xiao J."/>
            <person name="Yang W."/>
            <person name="Yang Z."/>
            <person name="Yang Z."/>
            <person name="Zhou J."/>
            <person name="Zhu J."/>
            <person name="Brent C.S."/>
            <person name="Elsik C.G."/>
            <person name="Goodisman M.A."/>
            <person name="Liberles D.A."/>
            <person name="Roe R.M."/>
            <person name="Vargo E.L."/>
            <person name="Vilcinskas A."/>
            <person name="Wang J."/>
            <person name="Bornberg-Bauer E."/>
            <person name="Korb J."/>
            <person name="Zhang G."/>
            <person name="Liebig J."/>
        </authorList>
    </citation>
    <scope>NUCLEOTIDE SEQUENCE [LARGE SCALE GENOMIC DNA]</scope>
    <source>
        <tissue evidence="13">Whole organism</tissue>
    </source>
</reference>
<dbReference type="GO" id="GO:0005506">
    <property type="term" value="F:iron ion binding"/>
    <property type="evidence" value="ECO:0007669"/>
    <property type="project" value="TreeGrafter"/>
</dbReference>
<dbReference type="PANTHER" id="PTHR11351:SF31">
    <property type="entry name" value="DESATURASE 1, ISOFORM A-RELATED"/>
    <property type="match status" value="1"/>
</dbReference>
<evidence type="ECO:0000313" key="13">
    <source>
        <dbReference type="EMBL" id="KDR18593.1"/>
    </source>
</evidence>
<evidence type="ECO:0000256" key="7">
    <source>
        <dbReference type="ARBA" id="ARBA00023002"/>
    </source>
</evidence>
<sequence length="371" mass="42951">MDTTVLTTETKGLHHSASHFARGADSQRPKENGIAVHYDGQLRHSIVWRNVVIFLYVHLAALYGIYVGIFQMKALTAIWVLGYGGLGALGITAGAHRLWAHRSYKARWQLRVILGIFQTIAFQNHIYEWARDHRVHHKFSETDADPHNAKRGFFFSHVGWLLVRKHPDVKRKGKLVDMSDLENDFVVVFQRRYYLILMPLMTFIIPTLVPVYLWDEDFWTAWYCTMFRWVASLNFTWLVNSAAHMWGNKPFDESISAVENLSVASIGYGEGWHNYHHVFPWDYKAAELGTYRANLTTGLIDFFSRIGWAYDLKTVSVDMIRRRAARTGDGSRHADAPLEELHETDNGIWGWGDKDMSIEDIKEVQIYNRCD</sequence>
<keyword evidence="4 11" id="KW-0812">Transmembrane</keyword>
<dbReference type="SMR" id="A0A067RHH4"/>
<evidence type="ECO:0000256" key="4">
    <source>
        <dbReference type="ARBA" id="ARBA00022692"/>
    </source>
</evidence>
<evidence type="ECO:0000256" key="3">
    <source>
        <dbReference type="ARBA" id="ARBA00022516"/>
    </source>
</evidence>
<feature type="transmembrane region" description="Helical" evidence="12">
    <location>
        <begin position="220"/>
        <end position="239"/>
    </location>
</feature>
<accession>A0A067RHH4</accession>
<keyword evidence="3 11" id="KW-0444">Lipid biosynthesis</keyword>
<name>A0A067RHH4_ZOONE</name>
<dbReference type="PRINTS" id="PR00075">
    <property type="entry name" value="FACDDSATRASE"/>
</dbReference>
<evidence type="ECO:0000256" key="10">
    <source>
        <dbReference type="ARBA" id="ARBA00023160"/>
    </source>
</evidence>
<comment type="similarity">
    <text evidence="2 11">Belongs to the fatty acid desaturase type 1 family.</text>
</comment>
<evidence type="ECO:0000256" key="9">
    <source>
        <dbReference type="ARBA" id="ARBA00023136"/>
    </source>
</evidence>
<dbReference type="OMA" id="IGWAYEL"/>
<feature type="transmembrane region" description="Helical" evidence="12">
    <location>
        <begin position="76"/>
        <end position="99"/>
    </location>
</feature>
<keyword evidence="9 12" id="KW-0472">Membrane</keyword>
<dbReference type="PANTHER" id="PTHR11351">
    <property type="entry name" value="ACYL-COA DESATURASE"/>
    <property type="match status" value="1"/>
</dbReference>
<dbReference type="GO" id="GO:0005789">
    <property type="term" value="C:endoplasmic reticulum membrane"/>
    <property type="evidence" value="ECO:0007669"/>
    <property type="project" value="TreeGrafter"/>
</dbReference>
<keyword evidence="14" id="KW-1185">Reference proteome</keyword>
<evidence type="ECO:0000256" key="1">
    <source>
        <dbReference type="ARBA" id="ARBA00004141"/>
    </source>
</evidence>
<dbReference type="GO" id="GO:0006636">
    <property type="term" value="P:unsaturated fatty acid biosynthetic process"/>
    <property type="evidence" value="ECO:0007669"/>
    <property type="project" value="TreeGrafter"/>
</dbReference>
<keyword evidence="7 11" id="KW-0560">Oxidoreductase</keyword>
<dbReference type="InParanoid" id="A0A067RHH4"/>
<keyword evidence="8" id="KW-0443">Lipid metabolism</keyword>
<keyword evidence="6 12" id="KW-1133">Transmembrane helix</keyword>
<dbReference type="AlphaFoldDB" id="A0A067RHH4"/>
<evidence type="ECO:0000256" key="8">
    <source>
        <dbReference type="ARBA" id="ARBA00023098"/>
    </source>
</evidence>
<feature type="transmembrane region" description="Helical" evidence="12">
    <location>
        <begin position="193"/>
        <end position="214"/>
    </location>
</feature>
<evidence type="ECO:0000256" key="5">
    <source>
        <dbReference type="ARBA" id="ARBA00022832"/>
    </source>
</evidence>
<dbReference type="EMBL" id="KK852680">
    <property type="protein sequence ID" value="KDR18593.1"/>
    <property type="molecule type" value="Genomic_DNA"/>
</dbReference>
<comment type="domain">
    <text evidence="11">The histidine box domains are involved in binding the catalytic metal ions.</text>
</comment>
<dbReference type="InterPro" id="IPR015876">
    <property type="entry name" value="Acyl-CoA_DS"/>
</dbReference>
<dbReference type="eggNOG" id="KOG1600">
    <property type="taxonomic scope" value="Eukaryota"/>
</dbReference>
<proteinExistence type="inferred from homology"/>
<dbReference type="CDD" id="cd03505">
    <property type="entry name" value="Delta9-FADS-like"/>
    <property type="match status" value="1"/>
</dbReference>
<keyword evidence="10 11" id="KW-0275">Fatty acid biosynthesis</keyword>
<evidence type="ECO:0000256" key="2">
    <source>
        <dbReference type="ARBA" id="ARBA00009295"/>
    </source>
</evidence>
<feature type="transmembrane region" description="Helical" evidence="12">
    <location>
        <begin position="51"/>
        <end position="70"/>
    </location>
</feature>
<evidence type="ECO:0000256" key="11">
    <source>
        <dbReference type="RuleBase" id="RU000581"/>
    </source>
</evidence>
<dbReference type="Proteomes" id="UP000027135">
    <property type="component" value="Unassembled WGS sequence"/>
</dbReference>